<dbReference type="SUPFAM" id="SSF53067">
    <property type="entry name" value="Actin-like ATPase domain"/>
    <property type="match status" value="1"/>
</dbReference>
<dbReference type="Proteomes" id="UP000262172">
    <property type="component" value="Unassembled WGS sequence"/>
</dbReference>
<evidence type="ECO:0000313" key="3">
    <source>
        <dbReference type="Proteomes" id="UP000262172"/>
    </source>
</evidence>
<keyword evidence="3" id="KW-1185">Reference proteome</keyword>
<reference evidence="2 3" key="1">
    <citation type="submission" date="2018-08" db="EMBL/GenBank/DDBJ databases">
        <title>Isolation, diversity and antifungal activity of Actinobacteria from cow dung.</title>
        <authorList>
            <person name="Ling L."/>
        </authorList>
    </citation>
    <scope>NUCLEOTIDE SEQUENCE [LARGE SCALE GENOMIC DNA]</scope>
    <source>
        <strain evidence="2 3">NEAU-LLE</strain>
    </source>
</reference>
<accession>A0A371NW12</accession>
<feature type="domain" description="Actin homologue MreB-like C-terminal" evidence="1">
    <location>
        <begin position="255"/>
        <end position="374"/>
    </location>
</feature>
<protein>
    <recommendedName>
        <fullName evidence="1">Actin homologue MreB-like C-terminal domain-containing protein</fullName>
    </recommendedName>
</protein>
<sequence>MSSDIINLTGGIDVGNGYVKGMILNTDTGLRDRIDLPSAIVATPRQSPKVPLEDAEAAQTMNDAEEDFYNRLDASFSSPLVSDSDRRIFGRSALSVRGSVFSEFEVHDGHASKADQQLSKILVLGVYAAKALRDYVREHDALPDHELRVKVRTGLALPISEFVARRYGYAGEFIGSKGSAVHLVTIKNFNTPVSIRLEFVDVQVVAEGASAQYAISDKGEPLADALLTDLRSREADILPGVTGADLVAAQNTIGIDVGEGTVNFPVFTNGRFNAEAASTLDMGYGTILENALDRQDEADLRFTSRKQLADFLQSTPSVLQRNRHQRAQTLVEPDVKHLVEQIRRSFSETLSQSGESTEVVYVYGGGSGPIKDELYPELIRAAGDVPVLYLDARYSRHLNREGLFLAARAAEEAADAAAAAVEQVAESSRRSSRKSEKANA</sequence>
<dbReference type="InterPro" id="IPR043129">
    <property type="entry name" value="ATPase_NBD"/>
</dbReference>
<evidence type="ECO:0000313" key="2">
    <source>
        <dbReference type="EMBL" id="REJ06744.1"/>
    </source>
</evidence>
<dbReference type="RefSeq" id="WP_116241275.1">
    <property type="nucleotide sequence ID" value="NZ_QUAB01000032.1"/>
</dbReference>
<dbReference type="Gene3D" id="3.30.420.40">
    <property type="match status" value="2"/>
</dbReference>
<dbReference type="AlphaFoldDB" id="A0A371NW12"/>
<proteinExistence type="predicted"/>
<dbReference type="CDD" id="cd24023">
    <property type="entry name" value="ASKHA_NBD_ParM_Alp7A-like"/>
    <property type="match status" value="1"/>
</dbReference>
<name>A0A371NW12_9MICO</name>
<comment type="caution">
    <text evidence="2">The sequence shown here is derived from an EMBL/GenBank/DDBJ whole genome shotgun (WGS) entry which is preliminary data.</text>
</comment>
<gene>
    <name evidence="2" type="ORF">DY023_05155</name>
</gene>
<organism evidence="2 3">
    <name type="scientific">Microbacterium bovistercoris</name>
    <dbReference type="NCBI Taxonomy" id="2293570"/>
    <lineage>
        <taxon>Bacteria</taxon>
        <taxon>Bacillati</taxon>
        <taxon>Actinomycetota</taxon>
        <taxon>Actinomycetes</taxon>
        <taxon>Micrococcales</taxon>
        <taxon>Microbacteriaceae</taxon>
        <taxon>Microbacterium</taxon>
    </lineage>
</organism>
<evidence type="ECO:0000259" key="1">
    <source>
        <dbReference type="Pfam" id="PF21522"/>
    </source>
</evidence>
<dbReference type="InterPro" id="IPR049067">
    <property type="entry name" value="MreB-like_C"/>
</dbReference>
<dbReference type="Pfam" id="PF21522">
    <property type="entry name" value="MreB-like_C"/>
    <property type="match status" value="1"/>
</dbReference>
<dbReference type="EMBL" id="QUAB01000032">
    <property type="protein sequence ID" value="REJ06744.1"/>
    <property type="molecule type" value="Genomic_DNA"/>
</dbReference>
<dbReference type="OrthoDB" id="3941759at2"/>